<evidence type="ECO:0000259" key="2">
    <source>
        <dbReference type="Pfam" id="PF21112"/>
    </source>
</evidence>
<dbReference type="RefSeq" id="WP_126699420.1">
    <property type="nucleotide sequence ID" value="NZ_RWKW01000031.1"/>
</dbReference>
<dbReference type="AlphaFoldDB" id="A0A429YZC2"/>
<dbReference type="Pfam" id="PF21112">
    <property type="entry name" value="CsgH"/>
    <property type="match status" value="1"/>
</dbReference>
<reference evidence="3 4" key="1">
    <citation type="submission" date="2018-12" db="EMBL/GenBank/DDBJ databases">
        <title>Mesorhizobium carbonis sp. nov., isolated from coal mine water.</title>
        <authorList>
            <person name="Xin W."/>
            <person name="Xu Z."/>
            <person name="Xiang F."/>
            <person name="Zhang J."/>
            <person name="Xi L."/>
            <person name="Liu J."/>
        </authorList>
    </citation>
    <scope>NUCLEOTIDE SEQUENCE [LARGE SCALE GENOMIC DNA]</scope>
    <source>
        <strain evidence="3 4">B2.3</strain>
    </source>
</reference>
<evidence type="ECO:0000256" key="1">
    <source>
        <dbReference type="SAM" id="SignalP"/>
    </source>
</evidence>
<keyword evidence="4" id="KW-1185">Reference proteome</keyword>
<proteinExistence type="predicted"/>
<evidence type="ECO:0000313" key="4">
    <source>
        <dbReference type="Proteomes" id="UP000278398"/>
    </source>
</evidence>
<evidence type="ECO:0000313" key="3">
    <source>
        <dbReference type="EMBL" id="RST86826.1"/>
    </source>
</evidence>
<dbReference type="EMBL" id="RWKW01000031">
    <property type="protein sequence ID" value="RST86826.1"/>
    <property type="molecule type" value="Genomic_DNA"/>
</dbReference>
<dbReference type="NCBIfam" id="NF041112">
    <property type="entry name" value="chap_CsgH_alph"/>
    <property type="match status" value="1"/>
</dbReference>
<organism evidence="3 4">
    <name type="scientific">Aquibium carbonis</name>
    <dbReference type="NCBI Taxonomy" id="2495581"/>
    <lineage>
        <taxon>Bacteria</taxon>
        <taxon>Pseudomonadati</taxon>
        <taxon>Pseudomonadota</taxon>
        <taxon>Alphaproteobacteria</taxon>
        <taxon>Hyphomicrobiales</taxon>
        <taxon>Phyllobacteriaceae</taxon>
        <taxon>Aquibium</taxon>
    </lineage>
</organism>
<dbReference type="OrthoDB" id="8367544at2"/>
<feature type="chain" id="PRO_5019100584" description="CsgH-like domain-containing protein" evidence="1">
    <location>
        <begin position="22"/>
        <end position="127"/>
    </location>
</feature>
<comment type="caution">
    <text evidence="3">The sequence shown here is derived from an EMBL/GenBank/DDBJ whole genome shotgun (WGS) entry which is preliminary data.</text>
</comment>
<feature type="signal peptide" evidence="1">
    <location>
        <begin position="1"/>
        <end position="21"/>
    </location>
</feature>
<sequence>MPHVSKRFVAAAAILVIGAGAAVATAGPSPDPNRCEIVAEKHGAAVTLIGLYYAAKALDGEYTFRVRGAGRSGTTDIAQGGEFSVDPSQPAEIGQVMLGGGGTSYDATLVVKAAGKTWRCSERIGGR</sequence>
<keyword evidence="1" id="KW-0732">Signal</keyword>
<gene>
    <name evidence="3" type="ORF">EJC49_08965</name>
</gene>
<dbReference type="Proteomes" id="UP000278398">
    <property type="component" value="Unassembled WGS sequence"/>
</dbReference>
<protein>
    <recommendedName>
        <fullName evidence="2">CsgH-like domain-containing protein</fullName>
    </recommendedName>
</protein>
<dbReference type="InterPro" id="IPR048632">
    <property type="entry name" value="CsgH-like"/>
</dbReference>
<name>A0A429YZC2_9HYPH</name>
<dbReference type="InterPro" id="IPR053722">
    <property type="entry name" value="Curli_assembly_CsgC/AgfC"/>
</dbReference>
<dbReference type="Gene3D" id="2.60.40.2420">
    <property type="match status" value="1"/>
</dbReference>
<accession>A0A429YZC2</accession>
<dbReference type="InterPro" id="IPR047726">
    <property type="entry name" value="CsgH_dom"/>
</dbReference>
<feature type="domain" description="CsgH-like" evidence="2">
    <location>
        <begin position="34"/>
        <end position="120"/>
    </location>
</feature>